<dbReference type="InterPro" id="IPR037523">
    <property type="entry name" value="VOC_core"/>
</dbReference>
<dbReference type="Gene3D" id="3.10.180.10">
    <property type="entry name" value="2,3-Dihydroxybiphenyl 1,2-Dioxygenase, domain 1"/>
    <property type="match status" value="1"/>
</dbReference>
<evidence type="ECO:0000313" key="3">
    <source>
        <dbReference type="Proteomes" id="UP000551327"/>
    </source>
</evidence>
<evidence type="ECO:0000259" key="1">
    <source>
        <dbReference type="PROSITE" id="PS51819"/>
    </source>
</evidence>
<dbReference type="CDD" id="cd06587">
    <property type="entry name" value="VOC"/>
    <property type="match status" value="1"/>
</dbReference>
<accession>A0A7X1FV94</accession>
<dbReference type="InterPro" id="IPR004360">
    <property type="entry name" value="Glyas_Fos-R_dOase_dom"/>
</dbReference>
<proteinExistence type="predicted"/>
<comment type="caution">
    <text evidence="2">The sequence shown here is derived from an EMBL/GenBank/DDBJ whole genome shotgun (WGS) entry which is preliminary data.</text>
</comment>
<dbReference type="InterPro" id="IPR029068">
    <property type="entry name" value="Glyas_Bleomycin-R_OHBP_Dase"/>
</dbReference>
<keyword evidence="3" id="KW-1185">Reference proteome</keyword>
<evidence type="ECO:0000313" key="2">
    <source>
        <dbReference type="EMBL" id="MBC2667613.1"/>
    </source>
</evidence>
<dbReference type="AlphaFoldDB" id="A0A7X1FV94"/>
<reference evidence="2 3" key="1">
    <citation type="submission" date="2020-08" db="EMBL/GenBank/DDBJ databases">
        <title>The genome sequence of type strain Novosphingobium piscinae KCTC 42194.</title>
        <authorList>
            <person name="Liu Y."/>
        </authorList>
    </citation>
    <scope>NUCLEOTIDE SEQUENCE [LARGE SCALE GENOMIC DNA]</scope>
    <source>
        <strain evidence="2 3">KCTC 42194</strain>
    </source>
</reference>
<dbReference type="EMBL" id="JACLAX010000001">
    <property type="protein sequence ID" value="MBC2667613.1"/>
    <property type="molecule type" value="Genomic_DNA"/>
</dbReference>
<dbReference type="RefSeq" id="WP_185677503.1">
    <property type="nucleotide sequence ID" value="NZ_JACLAX010000001.1"/>
</dbReference>
<dbReference type="SUPFAM" id="SSF54593">
    <property type="entry name" value="Glyoxalase/Bleomycin resistance protein/Dihydroxybiphenyl dioxygenase"/>
    <property type="match status" value="1"/>
</dbReference>
<organism evidence="2 3">
    <name type="scientific">Novosphingobium piscinae</name>
    <dbReference type="NCBI Taxonomy" id="1507448"/>
    <lineage>
        <taxon>Bacteria</taxon>
        <taxon>Pseudomonadati</taxon>
        <taxon>Pseudomonadota</taxon>
        <taxon>Alphaproteobacteria</taxon>
        <taxon>Sphingomonadales</taxon>
        <taxon>Sphingomonadaceae</taxon>
        <taxon>Novosphingobium</taxon>
    </lineage>
</organism>
<protein>
    <submittedName>
        <fullName evidence="2">VOC family protein</fullName>
    </submittedName>
</protein>
<name>A0A7X1FV94_9SPHN</name>
<gene>
    <name evidence="2" type="ORF">H7F53_00470</name>
</gene>
<dbReference type="PROSITE" id="PS51819">
    <property type="entry name" value="VOC"/>
    <property type="match status" value="1"/>
</dbReference>
<feature type="domain" description="VOC" evidence="1">
    <location>
        <begin position="3"/>
        <end position="123"/>
    </location>
</feature>
<sequence>MIRFGHVNIRTDRLEETCRFYEDLLGLTRSIALTAPDPTRNLWLRDASGHACIHVNLRRPDDGTDGSGGPVHHIAFDCPDRAAMADHLAALGLAYTVVETIVPGLVQFNLIDPNGLVVELTFGQPPLPPG</sequence>
<dbReference type="Proteomes" id="UP000551327">
    <property type="component" value="Unassembled WGS sequence"/>
</dbReference>
<dbReference type="Pfam" id="PF00903">
    <property type="entry name" value="Glyoxalase"/>
    <property type="match status" value="1"/>
</dbReference>